<accession>A0A921I595</accession>
<dbReference type="Proteomes" id="UP000747074">
    <property type="component" value="Unassembled WGS sequence"/>
</dbReference>
<comment type="caution">
    <text evidence="1">The sequence shown here is derived from an EMBL/GenBank/DDBJ whole genome shotgun (WGS) entry which is preliminary data.</text>
</comment>
<reference evidence="1" key="1">
    <citation type="journal article" date="2021" name="PeerJ">
        <title>Extensive microbial diversity within the chicken gut microbiome revealed by metagenomics and culture.</title>
        <authorList>
            <person name="Gilroy R."/>
            <person name="Ravi A."/>
            <person name="Getino M."/>
            <person name="Pursley I."/>
            <person name="Horton D.L."/>
            <person name="Alikhan N.F."/>
            <person name="Baker D."/>
            <person name="Gharbi K."/>
            <person name="Hall N."/>
            <person name="Watson M."/>
            <person name="Adriaenssens E.M."/>
            <person name="Foster-Nyarko E."/>
            <person name="Jarju S."/>
            <person name="Secka A."/>
            <person name="Antonio M."/>
            <person name="Oren A."/>
            <person name="Chaudhuri R.R."/>
            <person name="La Ragione R."/>
            <person name="Hildebrand F."/>
            <person name="Pallen M.J."/>
        </authorList>
    </citation>
    <scope>NUCLEOTIDE SEQUENCE</scope>
    <source>
        <strain evidence="1">CHK154-13316</strain>
    </source>
</reference>
<name>A0A921I595_9BACE</name>
<protein>
    <submittedName>
        <fullName evidence="1">Uncharacterized protein</fullName>
    </submittedName>
</protein>
<proteinExistence type="predicted"/>
<evidence type="ECO:0000313" key="2">
    <source>
        <dbReference type="Proteomes" id="UP000747074"/>
    </source>
</evidence>
<evidence type="ECO:0000313" key="1">
    <source>
        <dbReference type="EMBL" id="HJG11520.1"/>
    </source>
</evidence>
<reference evidence="1" key="2">
    <citation type="submission" date="2021-09" db="EMBL/GenBank/DDBJ databases">
        <authorList>
            <person name="Gilroy R."/>
        </authorList>
    </citation>
    <scope>NUCLEOTIDE SEQUENCE</scope>
    <source>
        <strain evidence="1">CHK154-13316</strain>
    </source>
</reference>
<dbReference type="EMBL" id="DYVL01000082">
    <property type="protein sequence ID" value="HJG11520.1"/>
    <property type="molecule type" value="Genomic_DNA"/>
</dbReference>
<gene>
    <name evidence="1" type="ORF">K8V07_06295</name>
</gene>
<dbReference type="AlphaFoldDB" id="A0A921I595"/>
<sequence>MIINTMSIEEMQTEVEKDSNALYAKIRHLGEENRRFYIKSTKFPAYKTFKWISRITNNEWNIIILARDKKETPHPAFIPYVKYQSYGVGVVYMRPVDERILTITYTPHLFHRYRERYLGESGNGLTTDEIINNMFIHSSIPTYDFTSAKDKFVIHIAQGLILGDYNDDRTRLTAKTFVAKDMLFSSQESVDSEAVEMIELIKKSVQYKTNQKSPYGVDGITGEIFEARLF</sequence>
<organism evidence="1 2">
    <name type="scientific">Bacteroides xylanisolvens</name>
    <dbReference type="NCBI Taxonomy" id="371601"/>
    <lineage>
        <taxon>Bacteria</taxon>
        <taxon>Pseudomonadati</taxon>
        <taxon>Bacteroidota</taxon>
        <taxon>Bacteroidia</taxon>
        <taxon>Bacteroidales</taxon>
        <taxon>Bacteroidaceae</taxon>
        <taxon>Bacteroides</taxon>
    </lineage>
</organism>